<name>A0AAW1XS75_RUBAR</name>
<comment type="caution">
    <text evidence="1">The sequence shown here is derived from an EMBL/GenBank/DDBJ whole genome shotgun (WGS) entry which is preliminary data.</text>
</comment>
<dbReference type="EMBL" id="JBEDUW010000003">
    <property type="protein sequence ID" value="KAK9939429.1"/>
    <property type="molecule type" value="Genomic_DNA"/>
</dbReference>
<organism evidence="1 2">
    <name type="scientific">Rubus argutus</name>
    <name type="common">Southern blackberry</name>
    <dbReference type="NCBI Taxonomy" id="59490"/>
    <lineage>
        <taxon>Eukaryota</taxon>
        <taxon>Viridiplantae</taxon>
        <taxon>Streptophyta</taxon>
        <taxon>Embryophyta</taxon>
        <taxon>Tracheophyta</taxon>
        <taxon>Spermatophyta</taxon>
        <taxon>Magnoliopsida</taxon>
        <taxon>eudicotyledons</taxon>
        <taxon>Gunneridae</taxon>
        <taxon>Pentapetalae</taxon>
        <taxon>rosids</taxon>
        <taxon>fabids</taxon>
        <taxon>Rosales</taxon>
        <taxon>Rosaceae</taxon>
        <taxon>Rosoideae</taxon>
        <taxon>Rosoideae incertae sedis</taxon>
        <taxon>Rubus</taxon>
    </lineage>
</organism>
<keyword evidence="2" id="KW-1185">Reference proteome</keyword>
<gene>
    <name evidence="1" type="ORF">M0R45_016125</name>
</gene>
<evidence type="ECO:0000313" key="2">
    <source>
        <dbReference type="Proteomes" id="UP001457282"/>
    </source>
</evidence>
<proteinExistence type="predicted"/>
<reference evidence="1 2" key="1">
    <citation type="journal article" date="2023" name="G3 (Bethesda)">
        <title>A chromosome-length genome assembly and annotation of blackberry (Rubus argutus, cv. 'Hillquist').</title>
        <authorList>
            <person name="Bruna T."/>
            <person name="Aryal R."/>
            <person name="Dudchenko O."/>
            <person name="Sargent D.J."/>
            <person name="Mead D."/>
            <person name="Buti M."/>
            <person name="Cavallini A."/>
            <person name="Hytonen T."/>
            <person name="Andres J."/>
            <person name="Pham M."/>
            <person name="Weisz D."/>
            <person name="Mascagni F."/>
            <person name="Usai G."/>
            <person name="Natali L."/>
            <person name="Bassil N."/>
            <person name="Fernandez G.E."/>
            <person name="Lomsadze A."/>
            <person name="Armour M."/>
            <person name="Olukolu B."/>
            <person name="Poorten T."/>
            <person name="Britton C."/>
            <person name="Davik J."/>
            <person name="Ashrafi H."/>
            <person name="Aiden E.L."/>
            <person name="Borodovsky M."/>
            <person name="Worthington M."/>
        </authorList>
    </citation>
    <scope>NUCLEOTIDE SEQUENCE [LARGE SCALE GENOMIC DNA]</scope>
    <source>
        <strain evidence="1">PI 553951</strain>
    </source>
</reference>
<protein>
    <submittedName>
        <fullName evidence="1">Uncharacterized protein</fullName>
    </submittedName>
</protein>
<sequence>MDRDVADILGLLNAGEDVEIENCAARRSDEALIKTYFAKFKRIKKGILNEAADAALKNRKWNDVAGMIVAQLMTLILFPNTTRR</sequence>
<dbReference type="Proteomes" id="UP001457282">
    <property type="component" value="Unassembled WGS sequence"/>
</dbReference>
<dbReference type="AlphaFoldDB" id="A0AAW1XS75"/>
<accession>A0AAW1XS75</accession>
<evidence type="ECO:0000313" key="1">
    <source>
        <dbReference type="EMBL" id="KAK9939429.1"/>
    </source>
</evidence>